<evidence type="ECO:0000256" key="1">
    <source>
        <dbReference type="SAM" id="MobiDB-lite"/>
    </source>
</evidence>
<sequence>MKGSSRWTNKRRARAKRRKTHVSNRAEQKPTRTEPNRNLIRTDPNPVRAFHAAPENGVGVSTACTVTPVEQGVHCPVQSGPSYMFSWLASAGEVYSCRIPGFVSHEIIPSRP</sequence>
<organism evidence="2">
    <name type="scientific">Spirodela intermedia</name>
    <name type="common">Intermediate duckweed</name>
    <dbReference type="NCBI Taxonomy" id="51605"/>
    <lineage>
        <taxon>Eukaryota</taxon>
        <taxon>Viridiplantae</taxon>
        <taxon>Streptophyta</taxon>
        <taxon>Embryophyta</taxon>
        <taxon>Tracheophyta</taxon>
        <taxon>Spermatophyta</taxon>
        <taxon>Magnoliopsida</taxon>
        <taxon>Liliopsida</taxon>
        <taxon>Araceae</taxon>
        <taxon>Lemnoideae</taxon>
        <taxon>Spirodela</taxon>
    </lineage>
</organism>
<proteinExistence type="predicted"/>
<protein>
    <submittedName>
        <fullName evidence="2">Uncharacterized protein</fullName>
    </submittedName>
</protein>
<dbReference type="Proteomes" id="UP001189122">
    <property type="component" value="Unassembled WGS sequence"/>
</dbReference>
<accession>A0A7I8IGV0</accession>
<dbReference type="EMBL" id="LR743590">
    <property type="protein sequence ID" value="CAA2617425.1"/>
    <property type="molecule type" value="Genomic_DNA"/>
</dbReference>
<feature type="compositionally biased region" description="Basic residues" evidence="1">
    <location>
        <begin position="8"/>
        <end position="22"/>
    </location>
</feature>
<dbReference type="EMBL" id="CACRZD030000003">
    <property type="protein sequence ID" value="CAA6657121.1"/>
    <property type="molecule type" value="Genomic_DNA"/>
</dbReference>
<evidence type="ECO:0000313" key="3">
    <source>
        <dbReference type="Proteomes" id="UP001189122"/>
    </source>
</evidence>
<reference evidence="2 3" key="1">
    <citation type="submission" date="2019-12" db="EMBL/GenBank/DDBJ databases">
        <authorList>
            <person name="Scholz U."/>
            <person name="Mascher M."/>
            <person name="Fiebig A."/>
        </authorList>
    </citation>
    <scope>NUCLEOTIDE SEQUENCE</scope>
</reference>
<name>A0A7I8IGV0_SPIIN</name>
<gene>
    <name evidence="2" type="ORF">SI7747_03003591</name>
</gene>
<feature type="compositionally biased region" description="Basic and acidic residues" evidence="1">
    <location>
        <begin position="24"/>
        <end position="35"/>
    </location>
</feature>
<evidence type="ECO:0000313" key="2">
    <source>
        <dbReference type="EMBL" id="CAA2617425.1"/>
    </source>
</evidence>
<dbReference type="AlphaFoldDB" id="A0A7I8IGV0"/>
<keyword evidence="3" id="KW-1185">Reference proteome</keyword>
<feature type="region of interest" description="Disordered" evidence="1">
    <location>
        <begin position="1"/>
        <end position="54"/>
    </location>
</feature>